<proteinExistence type="inferred from homology"/>
<evidence type="ECO:0000256" key="7">
    <source>
        <dbReference type="HAMAP-Rule" id="MF_01518"/>
    </source>
</evidence>
<reference evidence="10 11" key="1">
    <citation type="journal article" date="2016" name="Sci. Rep.">
        <title>Metabolic traits of an uncultured archaeal lineage -MSBL1- from brine pools of the Red Sea.</title>
        <authorList>
            <person name="Mwirichia R."/>
            <person name="Alam I."/>
            <person name="Rashid M."/>
            <person name="Vinu M."/>
            <person name="Ba-Alawi W."/>
            <person name="Anthony Kamau A."/>
            <person name="Kamanda Ngugi D."/>
            <person name="Goker M."/>
            <person name="Klenk H.P."/>
            <person name="Bajic V."/>
            <person name="Stingl U."/>
        </authorList>
    </citation>
    <scope>NUCLEOTIDE SEQUENCE [LARGE SCALE GENOMIC DNA]</scope>
    <source>
        <strain evidence="10">SCGC-AAA382K21</strain>
    </source>
</reference>
<dbReference type="PANTHER" id="PTHR11113:SF2">
    <property type="entry name" value="ADENINE DEAMINASE"/>
    <property type="match status" value="1"/>
</dbReference>
<dbReference type="Proteomes" id="UP000070504">
    <property type="component" value="Unassembled WGS sequence"/>
</dbReference>
<keyword evidence="4 7" id="KW-0378">Hydrolase</keyword>
<comment type="catalytic activity">
    <reaction evidence="6 7">
        <text>adenine + H2O + H(+) = hypoxanthine + NH4(+)</text>
        <dbReference type="Rhea" id="RHEA:23688"/>
        <dbReference type="ChEBI" id="CHEBI:15377"/>
        <dbReference type="ChEBI" id="CHEBI:15378"/>
        <dbReference type="ChEBI" id="CHEBI:16708"/>
        <dbReference type="ChEBI" id="CHEBI:17368"/>
        <dbReference type="ChEBI" id="CHEBI:28938"/>
        <dbReference type="EC" id="3.5.4.2"/>
    </reaction>
</comment>
<dbReference type="InterPro" id="IPR011059">
    <property type="entry name" value="Metal-dep_hydrolase_composite"/>
</dbReference>
<evidence type="ECO:0000313" key="11">
    <source>
        <dbReference type="Proteomes" id="UP000070504"/>
    </source>
</evidence>
<evidence type="ECO:0000256" key="5">
    <source>
        <dbReference type="ARBA" id="ARBA00023211"/>
    </source>
</evidence>
<dbReference type="Gene3D" id="2.30.40.10">
    <property type="entry name" value="Urease, subunit C, domain 1"/>
    <property type="match status" value="1"/>
</dbReference>
<evidence type="ECO:0000256" key="2">
    <source>
        <dbReference type="ARBA" id="ARBA00006773"/>
    </source>
</evidence>
<dbReference type="InterPro" id="IPR006679">
    <property type="entry name" value="Adenine_deam"/>
</dbReference>
<evidence type="ECO:0000313" key="10">
    <source>
        <dbReference type="EMBL" id="KXB07575.1"/>
    </source>
</evidence>
<dbReference type="EMBL" id="LHYH01000001">
    <property type="protein sequence ID" value="KXB07575.1"/>
    <property type="molecule type" value="Genomic_DNA"/>
</dbReference>
<evidence type="ECO:0000256" key="3">
    <source>
        <dbReference type="ARBA" id="ARBA00012782"/>
    </source>
</evidence>
<feature type="domain" description="Adenine deaminase C-terminal" evidence="9">
    <location>
        <begin position="424"/>
        <end position="589"/>
    </location>
</feature>
<dbReference type="SUPFAM" id="SSF51338">
    <property type="entry name" value="Composite domain of metallo-dependent hydrolases"/>
    <property type="match status" value="1"/>
</dbReference>
<gene>
    <name evidence="7" type="primary">ade</name>
    <name evidence="10" type="ORF">AKJ54_00050</name>
</gene>
<dbReference type="Pfam" id="PF01979">
    <property type="entry name" value="Amidohydro_1"/>
    <property type="match status" value="1"/>
</dbReference>
<feature type="domain" description="Amidohydrolase-related" evidence="8">
    <location>
        <begin position="76"/>
        <end position="364"/>
    </location>
</feature>
<dbReference type="GO" id="GO:0006146">
    <property type="term" value="P:adenine catabolic process"/>
    <property type="evidence" value="ECO:0007669"/>
    <property type="project" value="InterPro"/>
</dbReference>
<accession>A0A133VM83</accession>
<dbReference type="CDD" id="cd01295">
    <property type="entry name" value="AdeC"/>
    <property type="match status" value="1"/>
</dbReference>
<dbReference type="PANTHER" id="PTHR11113">
    <property type="entry name" value="N-ACETYLGLUCOSAMINE-6-PHOSPHATE DEACETYLASE"/>
    <property type="match status" value="1"/>
</dbReference>
<comment type="cofactor">
    <cofactor evidence="1 7">
        <name>Mn(2+)</name>
        <dbReference type="ChEBI" id="CHEBI:29035"/>
    </cofactor>
</comment>
<keyword evidence="11" id="KW-1185">Reference proteome</keyword>
<dbReference type="InterPro" id="IPR032466">
    <property type="entry name" value="Metal_Hydrolase"/>
</dbReference>
<dbReference type="GO" id="GO:0000034">
    <property type="term" value="F:adenine deaminase activity"/>
    <property type="evidence" value="ECO:0007669"/>
    <property type="project" value="UniProtKB-UniRule"/>
</dbReference>
<name>A0A133VM83_9EURY</name>
<sequence>MNPPPLSKITKNLSLTAMGEKKSDLVVKGSDLVNVYSREIIESIDVAVKKGRIALVGDADHTIGSETKVIDGSDKYLTPGFLDGHVHIDDSMATVTEFARAVIPRGTTGVFMDPHEIANVLGLKGVKLMIEESRGLPLKVYNTVPSCVPATSPSLETTGAEIGPEEVKEAMRWDETVALGEMMNYPGVIQGNEKIHEMIEETLNAGKVVEGHAPGMSGKSLNAYAAAGISSCHESTEMEEGLEKLRLGMHLMIREGFASLKNLSDLISIVTEENVDSNRISLVTDDRHPKDLTEDGHMDDVVRRAIEEGVDPVKAIQMSSLNTAKHFQVDGEIGGIAPGKSADMVTISDLSKIEIDEVIIDGEIMARAGKLTTELKPYKYPKFAENSVRIPKKLGSGDFEIKTSSQSENTEVRVIKVKEGTPKTESIVKKLPVSHGSIQPSTKDDVAKISVIERHNKTGNIGLGFVNGFGFEKGATASTIAHDSHNLLVLGTNDDDMASATNKLAEVGGGIISVSDGEILAMVKLPIAGLMSKLSLKETNKKMKKVSESWKELGCKIESPFSTMVLLALPVIPELRITDKGLIDANNFEILEVEV</sequence>
<evidence type="ECO:0000259" key="8">
    <source>
        <dbReference type="Pfam" id="PF01979"/>
    </source>
</evidence>
<dbReference type="Pfam" id="PF13382">
    <property type="entry name" value="Adenine_deam_C"/>
    <property type="match status" value="1"/>
</dbReference>
<protein>
    <recommendedName>
        <fullName evidence="3 7">Adenine deaminase</fullName>
        <shortName evidence="7">Adenase</shortName>
        <shortName evidence="7">Adenine aminase</shortName>
        <ecNumber evidence="3 7">3.5.4.2</ecNumber>
    </recommendedName>
</protein>
<dbReference type="FunFam" id="3.20.20.140:FF:000016">
    <property type="entry name" value="Adenine deaminase"/>
    <property type="match status" value="1"/>
</dbReference>
<keyword evidence="5 7" id="KW-0464">Manganese</keyword>
<comment type="similarity">
    <text evidence="2 7">Belongs to the metallo-dependent hydrolases superfamily. Adenine deaminase family.</text>
</comment>
<evidence type="ECO:0000256" key="4">
    <source>
        <dbReference type="ARBA" id="ARBA00022801"/>
    </source>
</evidence>
<dbReference type="InterPro" id="IPR006680">
    <property type="entry name" value="Amidohydro-rel"/>
</dbReference>
<comment type="caution">
    <text evidence="10">The sequence shown here is derived from an EMBL/GenBank/DDBJ whole genome shotgun (WGS) entry which is preliminary data.</text>
</comment>
<dbReference type="InterPro" id="IPR026912">
    <property type="entry name" value="Adenine_deam_C"/>
</dbReference>
<evidence type="ECO:0000256" key="1">
    <source>
        <dbReference type="ARBA" id="ARBA00001936"/>
    </source>
</evidence>
<dbReference type="EC" id="3.5.4.2" evidence="3 7"/>
<organism evidence="10 11">
    <name type="scientific">candidate division MSBL1 archaeon SCGC-AAA382K21</name>
    <dbReference type="NCBI Taxonomy" id="1698283"/>
    <lineage>
        <taxon>Archaea</taxon>
        <taxon>Methanobacteriati</taxon>
        <taxon>Methanobacteriota</taxon>
        <taxon>candidate division MSBL1</taxon>
    </lineage>
</organism>
<dbReference type="HAMAP" id="MF_01518">
    <property type="entry name" value="Adenine_deamin"/>
    <property type="match status" value="1"/>
</dbReference>
<dbReference type="Gene3D" id="3.20.20.140">
    <property type="entry name" value="Metal-dependent hydrolases"/>
    <property type="match status" value="1"/>
</dbReference>
<dbReference type="AlphaFoldDB" id="A0A133VM83"/>
<dbReference type="NCBIfam" id="TIGR01178">
    <property type="entry name" value="ade"/>
    <property type="match status" value="1"/>
</dbReference>
<evidence type="ECO:0000256" key="6">
    <source>
        <dbReference type="ARBA" id="ARBA00047720"/>
    </source>
</evidence>
<dbReference type="PATRIC" id="fig|1698283.3.peg.10"/>
<dbReference type="SUPFAM" id="SSF51556">
    <property type="entry name" value="Metallo-dependent hydrolases"/>
    <property type="match status" value="1"/>
</dbReference>
<evidence type="ECO:0000259" key="9">
    <source>
        <dbReference type="Pfam" id="PF13382"/>
    </source>
</evidence>